<proteinExistence type="predicted"/>
<feature type="compositionally biased region" description="Low complexity" evidence="1">
    <location>
        <begin position="527"/>
        <end position="555"/>
    </location>
</feature>
<sequence length="593" mass="62665">MDDNTIHQWLIDCFGPMQGEMAWKQFSQLPDGVRDQLMSQDPSQLPKPEDVQSMIQAFTAGGLNTPSEMERTVEEGPINIKLARTIALRGSAEGEAAPTISAKDAQRVKSASSEANLWLDTACHCDPVPDEVQALTRSGWVRDTLESWAGFTAPVAKSMGDALSSVLSSRFGDSFDGHVTGLFAGPVPIPLPDEMSNPRKLMQLLGNTSFAMQLGHAAGELSHEVRGSFDQGVALSPNPAGGLIVQNIDEYAASLEIDPDEVLSFVAAREAAHARLFNAVPWLMPRFEALIGKYARGVDIDLDAVEEQLRDAQSMDPESISGAMNLTNVGIADTPEQSEALASLEILLALVEGWVDAVVWRACMPHVPHIEQLREMVRRERAVGGPAERTFESLLGLHLRPRRMRDAAAIWERIGVERGIAERDRLWSHPDLLPELPREDGEPGTSSTDSATRGSTSDGAATTDDDTDDGTTARENRTPASGKGPDAGSGPQSPTGSGIDWDAELNRLLASEGGSGNGSGSDDDGSSNDGSSNDGSSNDGSSNDGSSNDGSSNDGGADDDTNGSTNGSTNGGGNDSATDGEADSDAGDSPTRR</sequence>
<protein>
    <recommendedName>
        <fullName evidence="4">Hydrolase</fullName>
    </recommendedName>
</protein>
<dbReference type="eggNOG" id="COG5282">
    <property type="taxonomic scope" value="Bacteria"/>
</dbReference>
<dbReference type="NCBIfam" id="TIGR03624">
    <property type="entry name" value="putative hydrolase"/>
    <property type="match status" value="1"/>
</dbReference>
<dbReference type="SUPFAM" id="SSF55486">
    <property type="entry name" value="Metalloproteases ('zincins'), catalytic domain"/>
    <property type="match status" value="1"/>
</dbReference>
<gene>
    <name evidence="2" type="ORF">BMIN_0737</name>
</gene>
<dbReference type="PANTHER" id="PTHR39420">
    <property type="match status" value="1"/>
</dbReference>
<name>A0A087BPS1_9BIFI</name>
<dbReference type="PANTHER" id="PTHR39420:SF2">
    <property type="entry name" value="HYDROLASE"/>
    <property type="match status" value="1"/>
</dbReference>
<evidence type="ECO:0000313" key="2">
    <source>
        <dbReference type="EMBL" id="KFI73021.1"/>
    </source>
</evidence>
<accession>A0A087BPS1</accession>
<evidence type="ECO:0000313" key="3">
    <source>
        <dbReference type="Proteomes" id="UP000029014"/>
    </source>
</evidence>
<evidence type="ECO:0008006" key="4">
    <source>
        <dbReference type="Google" id="ProtNLM"/>
    </source>
</evidence>
<feature type="region of interest" description="Disordered" evidence="1">
    <location>
        <begin position="431"/>
        <end position="593"/>
    </location>
</feature>
<dbReference type="AlphaFoldDB" id="A0A087BPS1"/>
<comment type="caution">
    <text evidence="2">The sequence shown here is derived from an EMBL/GenBank/DDBJ whole genome shotgun (WGS) entry which is preliminary data.</text>
</comment>
<dbReference type="EMBL" id="JGZD01000008">
    <property type="protein sequence ID" value="KFI73021.1"/>
    <property type="molecule type" value="Genomic_DNA"/>
</dbReference>
<reference evidence="2 3" key="1">
    <citation type="submission" date="2014-03" db="EMBL/GenBank/DDBJ databases">
        <title>Genomics of Bifidobacteria.</title>
        <authorList>
            <person name="Ventura M."/>
            <person name="Milani C."/>
            <person name="Lugli G.A."/>
        </authorList>
    </citation>
    <scope>NUCLEOTIDE SEQUENCE [LARGE SCALE GENOMIC DNA]</scope>
    <source>
        <strain evidence="2 3">LMG 11592</strain>
    </source>
</reference>
<feature type="compositionally biased region" description="Polar residues" evidence="1">
    <location>
        <begin position="444"/>
        <end position="453"/>
    </location>
</feature>
<dbReference type="Gene3D" id="1.20.150.30">
    <property type="entry name" value="Zincin-like metallopeptidase, N-terminal domain"/>
    <property type="match status" value="1"/>
</dbReference>
<dbReference type="Proteomes" id="UP000029014">
    <property type="component" value="Unassembled WGS sequence"/>
</dbReference>
<organism evidence="2 3">
    <name type="scientific">Bifidobacterium minimum</name>
    <dbReference type="NCBI Taxonomy" id="1693"/>
    <lineage>
        <taxon>Bacteria</taxon>
        <taxon>Bacillati</taxon>
        <taxon>Actinomycetota</taxon>
        <taxon>Actinomycetes</taxon>
        <taxon>Bifidobacteriales</taxon>
        <taxon>Bifidobacteriaceae</taxon>
        <taxon>Bifidobacterium</taxon>
    </lineage>
</organism>
<dbReference type="RefSeq" id="WP_033507848.1">
    <property type="nucleotide sequence ID" value="NZ_JGZD01000008.1"/>
</dbReference>
<dbReference type="InterPro" id="IPR042271">
    <property type="entry name" value="Zinicin_2_N"/>
</dbReference>
<dbReference type="InterPro" id="IPR018766">
    <property type="entry name" value="Zinicin_2"/>
</dbReference>
<dbReference type="STRING" id="1693.BMIN_0737"/>
<dbReference type="Pfam" id="PF10103">
    <property type="entry name" value="Zincin_2"/>
    <property type="match status" value="1"/>
</dbReference>
<evidence type="ECO:0000256" key="1">
    <source>
        <dbReference type="SAM" id="MobiDB-lite"/>
    </source>
</evidence>
<keyword evidence="3" id="KW-1185">Reference proteome</keyword>